<dbReference type="EMBL" id="JAHWDF010000013">
    <property type="protein sequence ID" value="MBW2962525.1"/>
    <property type="molecule type" value="Genomic_DNA"/>
</dbReference>
<protein>
    <submittedName>
        <fullName evidence="2">DUF2147 domain-containing protein</fullName>
    </submittedName>
</protein>
<proteinExistence type="predicted"/>
<organism evidence="2 3">
    <name type="scientific">Mesonia aestuariivivens</name>
    <dbReference type="NCBI Taxonomy" id="2796128"/>
    <lineage>
        <taxon>Bacteria</taxon>
        <taxon>Pseudomonadati</taxon>
        <taxon>Bacteroidota</taxon>
        <taxon>Flavobacteriia</taxon>
        <taxon>Flavobacteriales</taxon>
        <taxon>Flavobacteriaceae</taxon>
        <taxon>Mesonia</taxon>
    </lineage>
</organism>
<reference evidence="2 3" key="1">
    <citation type="submission" date="2021-07" db="EMBL/GenBank/DDBJ databases">
        <title>Mesonia aestuariivivens sp. nov., isolated from a tidal flat.</title>
        <authorList>
            <person name="Kim Y.-O."/>
            <person name="Yoon J.-H."/>
        </authorList>
    </citation>
    <scope>NUCLEOTIDE SEQUENCE [LARGE SCALE GENOMIC DNA]</scope>
    <source>
        <strain evidence="2 3">JHPTF-M18</strain>
    </source>
</reference>
<dbReference type="Pfam" id="PF09917">
    <property type="entry name" value="DUF2147"/>
    <property type="match status" value="1"/>
</dbReference>
<accession>A0ABS6W3T0</accession>
<gene>
    <name evidence="2" type="ORF">KW502_12030</name>
</gene>
<dbReference type="PANTHER" id="PTHR36919:SF3">
    <property type="entry name" value="BLL5882 PROTEIN"/>
    <property type="match status" value="1"/>
</dbReference>
<evidence type="ECO:0000313" key="3">
    <source>
        <dbReference type="Proteomes" id="UP000719267"/>
    </source>
</evidence>
<sequence>MKNLKTLLLFLLFPTILLSQSILDDWKIINEETGETRSIVKIYEAEDGLVYGKVIKIVNEDKRDRLCVKCEGEDKDMKIHGLVLMKHFHKDGDRYVDGTITNPDDGKVYKSKIWLDEDNPDLLNVRGYISFFYKTMQWQRL</sequence>
<evidence type="ECO:0000259" key="1">
    <source>
        <dbReference type="Pfam" id="PF09917"/>
    </source>
</evidence>
<comment type="caution">
    <text evidence="2">The sequence shown here is derived from an EMBL/GenBank/DDBJ whole genome shotgun (WGS) entry which is preliminary data.</text>
</comment>
<feature type="domain" description="DUF2147" evidence="1">
    <location>
        <begin position="26"/>
        <end position="140"/>
    </location>
</feature>
<dbReference type="InterPro" id="IPR019223">
    <property type="entry name" value="DUF2147"/>
</dbReference>
<keyword evidence="3" id="KW-1185">Reference proteome</keyword>
<dbReference type="Proteomes" id="UP000719267">
    <property type="component" value="Unassembled WGS sequence"/>
</dbReference>
<evidence type="ECO:0000313" key="2">
    <source>
        <dbReference type="EMBL" id="MBW2962525.1"/>
    </source>
</evidence>
<name>A0ABS6W3T0_9FLAO</name>
<dbReference type="RefSeq" id="WP_219040807.1">
    <property type="nucleotide sequence ID" value="NZ_JAHWDF010000013.1"/>
</dbReference>
<dbReference type="PANTHER" id="PTHR36919">
    <property type="entry name" value="BLR1215 PROTEIN"/>
    <property type="match status" value="1"/>
</dbReference>